<accession>A0A918YF51</accession>
<dbReference type="InterPro" id="IPR015422">
    <property type="entry name" value="PyrdxlP-dep_Trfase_small"/>
</dbReference>
<reference evidence="1" key="1">
    <citation type="journal article" date="2014" name="Int. J. Syst. Evol. Microbiol.">
        <title>Complete genome sequence of Corynebacterium casei LMG S-19264T (=DSM 44701T), isolated from a smear-ripened cheese.</title>
        <authorList>
            <consortium name="US DOE Joint Genome Institute (JGI-PGF)"/>
            <person name="Walter F."/>
            <person name="Albersmeier A."/>
            <person name="Kalinowski J."/>
            <person name="Ruckert C."/>
        </authorList>
    </citation>
    <scope>NUCLEOTIDE SEQUENCE</scope>
    <source>
        <strain evidence="1">JCM 4714</strain>
    </source>
</reference>
<evidence type="ECO:0000313" key="1">
    <source>
        <dbReference type="EMBL" id="GHE00859.1"/>
    </source>
</evidence>
<comment type="caution">
    <text evidence="1">The sequence shown here is derived from an EMBL/GenBank/DDBJ whole genome shotgun (WGS) entry which is preliminary data.</text>
</comment>
<dbReference type="Proteomes" id="UP000655443">
    <property type="component" value="Unassembled WGS sequence"/>
</dbReference>
<dbReference type="AlphaFoldDB" id="A0A918YF51"/>
<dbReference type="Gene3D" id="3.90.1150.10">
    <property type="entry name" value="Aspartate Aminotransferase, domain 1"/>
    <property type="match status" value="1"/>
</dbReference>
<protein>
    <submittedName>
        <fullName evidence="1">Uncharacterized protein</fullName>
    </submittedName>
</protein>
<reference evidence="1" key="2">
    <citation type="submission" date="2020-09" db="EMBL/GenBank/DDBJ databases">
        <authorList>
            <person name="Sun Q."/>
            <person name="Ohkuma M."/>
        </authorList>
    </citation>
    <scope>NUCLEOTIDE SEQUENCE</scope>
    <source>
        <strain evidence="1">JCM 4714</strain>
    </source>
</reference>
<dbReference type="EMBL" id="BMVG01000003">
    <property type="protein sequence ID" value="GHE00859.1"/>
    <property type="molecule type" value="Genomic_DNA"/>
</dbReference>
<name>A0A918YF51_9ACTN</name>
<sequence>MIPAASMAIDSVFDTVVDRRSSNSMKWACARQFLAADEAAADPLPMWVADTDFKAPRP</sequence>
<organism evidence="1 2">
    <name type="scientific">Streptomyces alanosinicus</name>
    <dbReference type="NCBI Taxonomy" id="68171"/>
    <lineage>
        <taxon>Bacteria</taxon>
        <taxon>Bacillati</taxon>
        <taxon>Actinomycetota</taxon>
        <taxon>Actinomycetes</taxon>
        <taxon>Kitasatosporales</taxon>
        <taxon>Streptomycetaceae</taxon>
        <taxon>Streptomyces</taxon>
    </lineage>
</organism>
<proteinExistence type="predicted"/>
<gene>
    <name evidence="1" type="ORF">GCM10010339_17590</name>
</gene>
<evidence type="ECO:0000313" key="2">
    <source>
        <dbReference type="Proteomes" id="UP000655443"/>
    </source>
</evidence>
<keyword evidence="2" id="KW-1185">Reference proteome</keyword>